<keyword evidence="8 17" id="KW-0808">Transferase</keyword>
<evidence type="ECO:0000256" key="16">
    <source>
        <dbReference type="NCBIfam" id="TIGR00560"/>
    </source>
</evidence>
<comment type="subcellular location">
    <subcellularLocation>
        <location evidence="1">Membrane</location>
        <topology evidence="1">Multi-pass membrane protein</topology>
    </subcellularLocation>
</comment>
<keyword evidence="10 18" id="KW-1133">Transmembrane helix</keyword>
<dbReference type="PANTHER" id="PTHR14269:SF62">
    <property type="entry name" value="CDP-DIACYLGLYCEROL--GLYCEROL-3-PHOSPHATE 3-PHOSPHATIDYLTRANSFERASE 1, CHLOROPLASTIC"/>
    <property type="match status" value="1"/>
</dbReference>
<keyword evidence="14" id="KW-1208">Phospholipid metabolism</keyword>
<dbReference type="PIRSF" id="PIRSF000847">
    <property type="entry name" value="Phos_ph_gly_syn"/>
    <property type="match status" value="1"/>
</dbReference>
<keyword evidence="9 18" id="KW-0812">Transmembrane</keyword>
<feature type="transmembrane region" description="Helical" evidence="18">
    <location>
        <begin position="163"/>
        <end position="182"/>
    </location>
</feature>
<dbReference type="InterPro" id="IPR048254">
    <property type="entry name" value="CDP_ALCOHOL_P_TRANSF_CS"/>
</dbReference>
<evidence type="ECO:0000256" key="11">
    <source>
        <dbReference type="ARBA" id="ARBA00023098"/>
    </source>
</evidence>
<evidence type="ECO:0000256" key="14">
    <source>
        <dbReference type="ARBA" id="ARBA00023264"/>
    </source>
</evidence>
<dbReference type="PANTHER" id="PTHR14269">
    <property type="entry name" value="CDP-DIACYLGLYCEROL--GLYCEROL-3-PHOSPHATE 3-PHOSPHATIDYLTRANSFERASE-RELATED"/>
    <property type="match status" value="1"/>
</dbReference>
<evidence type="ECO:0000256" key="18">
    <source>
        <dbReference type="SAM" id="Phobius"/>
    </source>
</evidence>
<dbReference type="Pfam" id="PF01066">
    <property type="entry name" value="CDP-OH_P_transf"/>
    <property type="match status" value="1"/>
</dbReference>
<accession>A0AA35V178</accession>
<proteinExistence type="inferred from homology"/>
<evidence type="ECO:0000313" key="20">
    <source>
        <dbReference type="Proteomes" id="UP001176960"/>
    </source>
</evidence>
<evidence type="ECO:0000256" key="5">
    <source>
        <dbReference type="ARBA" id="ARBA00013170"/>
    </source>
</evidence>
<comment type="pathway">
    <text evidence="3">Lipid metabolism.</text>
</comment>
<dbReference type="Gene3D" id="1.20.120.1760">
    <property type="match status" value="1"/>
</dbReference>
<dbReference type="InterPro" id="IPR043130">
    <property type="entry name" value="CDP-OH_PTrfase_TM_dom"/>
</dbReference>
<dbReference type="GO" id="GO:0046474">
    <property type="term" value="P:glycerophospholipid biosynthetic process"/>
    <property type="evidence" value="ECO:0007669"/>
    <property type="project" value="TreeGrafter"/>
</dbReference>
<name>A0AA35V178_9PROT</name>
<evidence type="ECO:0000256" key="2">
    <source>
        <dbReference type="ARBA" id="ARBA00005042"/>
    </source>
</evidence>
<feature type="transmembrane region" description="Helical" evidence="18">
    <location>
        <begin position="69"/>
        <end position="87"/>
    </location>
</feature>
<dbReference type="NCBIfam" id="TIGR00560">
    <property type="entry name" value="pgsA"/>
    <property type="match status" value="1"/>
</dbReference>
<comment type="catalytic activity">
    <reaction evidence="15">
        <text>a CDP-1,2-diacyl-sn-glycerol + sn-glycerol 3-phosphate = a 1,2-diacyl-sn-glycero-3-phospho-(1'-sn-glycero-3'-phosphate) + CMP + H(+)</text>
        <dbReference type="Rhea" id="RHEA:12593"/>
        <dbReference type="ChEBI" id="CHEBI:15378"/>
        <dbReference type="ChEBI" id="CHEBI:57597"/>
        <dbReference type="ChEBI" id="CHEBI:58332"/>
        <dbReference type="ChEBI" id="CHEBI:60110"/>
        <dbReference type="ChEBI" id="CHEBI:60377"/>
        <dbReference type="EC" id="2.7.8.5"/>
    </reaction>
</comment>
<dbReference type="AlphaFoldDB" id="A0AA35V178"/>
<organism evidence="19 20">
    <name type="scientific">Brytella acorum</name>
    <dbReference type="NCBI Taxonomy" id="2959299"/>
    <lineage>
        <taxon>Bacteria</taxon>
        <taxon>Pseudomonadati</taxon>
        <taxon>Pseudomonadota</taxon>
        <taxon>Alphaproteobacteria</taxon>
        <taxon>Acetobacterales</taxon>
        <taxon>Acetobacteraceae</taxon>
        <taxon>Brytella</taxon>
    </lineage>
</organism>
<evidence type="ECO:0000256" key="4">
    <source>
        <dbReference type="ARBA" id="ARBA00010441"/>
    </source>
</evidence>
<evidence type="ECO:0000256" key="6">
    <source>
        <dbReference type="ARBA" id="ARBA00014944"/>
    </source>
</evidence>
<evidence type="ECO:0000256" key="8">
    <source>
        <dbReference type="ARBA" id="ARBA00022679"/>
    </source>
</evidence>
<protein>
    <recommendedName>
        <fullName evidence="6 16">CDP-diacylglycerol--glycerol-3-phosphate 3-phosphatidyltransferase</fullName>
        <ecNumber evidence="5 16">2.7.8.5</ecNumber>
    </recommendedName>
</protein>
<evidence type="ECO:0000256" key="9">
    <source>
        <dbReference type="ARBA" id="ARBA00022692"/>
    </source>
</evidence>
<evidence type="ECO:0000256" key="3">
    <source>
        <dbReference type="ARBA" id="ARBA00005189"/>
    </source>
</evidence>
<dbReference type="InterPro" id="IPR000462">
    <property type="entry name" value="CDP-OH_P_trans"/>
</dbReference>
<evidence type="ECO:0000256" key="1">
    <source>
        <dbReference type="ARBA" id="ARBA00004141"/>
    </source>
</evidence>
<evidence type="ECO:0000256" key="17">
    <source>
        <dbReference type="RuleBase" id="RU003750"/>
    </source>
</evidence>
<sequence length="201" mass="21533">MLTDLPNVLTLLRIGSIPVLVALVAIRLPMADLAASLLYIAACVTDYLDGMLARRRKQNSELGRMMDPIADKLLVGALLLALAGYGLLVQGSLFAAIIIMLREILVSGLREYMASQRATLPSTRLAKWKTGIQMVAIGFLLAGDSTARLLGMPWLPAGTIGAVLLWISVVPTLMSGWGYLVVGFARMTGRVPPTETINSAL</sequence>
<keyword evidence="12 18" id="KW-0472">Membrane</keyword>
<evidence type="ECO:0000256" key="15">
    <source>
        <dbReference type="ARBA" id="ARBA00048586"/>
    </source>
</evidence>
<dbReference type="EC" id="2.7.8.5" evidence="5 16"/>
<reference evidence="19" key="1">
    <citation type="submission" date="2023-03" db="EMBL/GenBank/DDBJ databases">
        <authorList>
            <person name="Cleenwerck I."/>
        </authorList>
    </citation>
    <scope>NUCLEOTIDE SEQUENCE</scope>
    <source>
        <strain evidence="19">LMG 32879</strain>
    </source>
</reference>
<dbReference type="InterPro" id="IPR050324">
    <property type="entry name" value="CDP-alcohol_PTase-I"/>
</dbReference>
<evidence type="ECO:0000256" key="12">
    <source>
        <dbReference type="ARBA" id="ARBA00023136"/>
    </source>
</evidence>
<dbReference type="GO" id="GO:0016020">
    <property type="term" value="C:membrane"/>
    <property type="evidence" value="ECO:0007669"/>
    <property type="project" value="UniProtKB-SubCell"/>
</dbReference>
<dbReference type="RefSeq" id="WP_289841056.1">
    <property type="nucleotide sequence ID" value="NZ_CATKSH010000008.1"/>
</dbReference>
<evidence type="ECO:0000256" key="7">
    <source>
        <dbReference type="ARBA" id="ARBA00022516"/>
    </source>
</evidence>
<evidence type="ECO:0000256" key="13">
    <source>
        <dbReference type="ARBA" id="ARBA00023209"/>
    </source>
</evidence>
<comment type="similarity">
    <text evidence="4 17">Belongs to the CDP-alcohol phosphatidyltransferase class-I family.</text>
</comment>
<dbReference type="PROSITE" id="PS00379">
    <property type="entry name" value="CDP_ALCOHOL_P_TRANSF"/>
    <property type="match status" value="1"/>
</dbReference>
<dbReference type="EMBL" id="CATKSH010000008">
    <property type="protein sequence ID" value="CAI9120806.1"/>
    <property type="molecule type" value="Genomic_DNA"/>
</dbReference>
<dbReference type="GO" id="GO:0008444">
    <property type="term" value="F:CDP-diacylglycerol-glycerol-3-phosphate 3-phosphatidyltransferase activity"/>
    <property type="evidence" value="ECO:0007669"/>
    <property type="project" value="UniProtKB-UniRule"/>
</dbReference>
<evidence type="ECO:0000256" key="10">
    <source>
        <dbReference type="ARBA" id="ARBA00022989"/>
    </source>
</evidence>
<evidence type="ECO:0000313" key="19">
    <source>
        <dbReference type="EMBL" id="CAI9120806.1"/>
    </source>
</evidence>
<feature type="transmembrane region" description="Helical" evidence="18">
    <location>
        <begin position="20"/>
        <end position="48"/>
    </location>
</feature>
<comment type="caution">
    <text evidence="19">The sequence shown here is derived from an EMBL/GenBank/DDBJ whole genome shotgun (WGS) entry which is preliminary data.</text>
</comment>
<dbReference type="Proteomes" id="UP001176960">
    <property type="component" value="Unassembled WGS sequence"/>
</dbReference>
<gene>
    <name evidence="19" type="primary">pgsA</name>
    <name evidence="19" type="ORF">LMG32879_001645</name>
</gene>
<keyword evidence="20" id="KW-1185">Reference proteome</keyword>
<keyword evidence="11" id="KW-0443">Lipid metabolism</keyword>
<keyword evidence="7" id="KW-0444">Lipid biosynthesis</keyword>
<keyword evidence="13" id="KW-0594">Phospholipid biosynthesis</keyword>
<feature type="transmembrane region" description="Helical" evidence="18">
    <location>
        <begin position="125"/>
        <end position="143"/>
    </location>
</feature>
<comment type="pathway">
    <text evidence="2">Phospholipid metabolism; phosphatidylglycerol biosynthesis; phosphatidylglycerol from CDP-diacylglycerol: step 1/2.</text>
</comment>
<dbReference type="InterPro" id="IPR004570">
    <property type="entry name" value="Phosphatidylglycerol_P_synth"/>
</dbReference>